<dbReference type="Gene3D" id="2.30.30.670">
    <property type="entry name" value="Thioester domain"/>
    <property type="match status" value="1"/>
</dbReference>
<accession>A0A542ZSG6</accession>
<reference evidence="5 6" key="1">
    <citation type="submission" date="2019-06" db="EMBL/GenBank/DDBJ databases">
        <title>Sequencing the genomes of 1000 actinobacteria strains.</title>
        <authorList>
            <person name="Klenk H.-P."/>
        </authorList>
    </citation>
    <scope>NUCLEOTIDE SEQUENCE [LARGE SCALE GENOMIC DNA]</scope>
    <source>
        <strain evidence="5 6">DSM 8251</strain>
    </source>
</reference>
<comment type="caution">
    <text evidence="5">The sequence shown here is derived from an EMBL/GenBank/DDBJ whole genome shotgun (WGS) entry which is preliminary data.</text>
</comment>
<evidence type="ECO:0000259" key="3">
    <source>
        <dbReference type="Pfam" id="PF08341"/>
    </source>
</evidence>
<dbReference type="InterPro" id="IPR013552">
    <property type="entry name" value="Thioester_dom"/>
</dbReference>
<evidence type="ECO:0000256" key="1">
    <source>
        <dbReference type="SAM" id="MobiDB-lite"/>
    </source>
</evidence>
<feature type="compositionally biased region" description="Pro residues" evidence="1">
    <location>
        <begin position="267"/>
        <end position="439"/>
    </location>
</feature>
<evidence type="ECO:0000313" key="6">
    <source>
        <dbReference type="Proteomes" id="UP000316196"/>
    </source>
</evidence>
<gene>
    <name evidence="5" type="ORF">FB460_1094</name>
</gene>
<name>A0A542ZSG6_9ACTN</name>
<dbReference type="NCBIfam" id="NF012162">
    <property type="entry name" value="surf_Nterm_1"/>
    <property type="match status" value="1"/>
</dbReference>
<dbReference type="Pfam" id="PF08341">
    <property type="entry name" value="TED"/>
    <property type="match status" value="1"/>
</dbReference>
<dbReference type="InterPro" id="IPR041100">
    <property type="entry name" value="TQ"/>
</dbReference>
<dbReference type="PANTHER" id="PTHR24216">
    <property type="entry name" value="PAXILLIN-RELATED"/>
    <property type="match status" value="1"/>
</dbReference>
<feature type="domain" description="Thioester" evidence="3">
    <location>
        <begin position="88"/>
        <end position="218"/>
    </location>
</feature>
<dbReference type="Proteomes" id="UP000316196">
    <property type="component" value="Unassembled WGS sequence"/>
</dbReference>
<dbReference type="NCBIfam" id="NF033903">
    <property type="entry name" value="VaFE_rpt"/>
    <property type="match status" value="1"/>
</dbReference>
<keyword evidence="2" id="KW-0812">Transmembrane</keyword>
<dbReference type="PANTHER" id="PTHR24216:SF65">
    <property type="entry name" value="PAXILLIN-LIKE PROTEIN 1"/>
    <property type="match status" value="1"/>
</dbReference>
<feature type="region of interest" description="Disordered" evidence="1">
    <location>
        <begin position="256"/>
        <end position="445"/>
    </location>
</feature>
<feature type="region of interest" description="Disordered" evidence="1">
    <location>
        <begin position="555"/>
        <end position="612"/>
    </location>
</feature>
<evidence type="ECO:0000256" key="2">
    <source>
        <dbReference type="SAM" id="Phobius"/>
    </source>
</evidence>
<proteinExistence type="predicted"/>
<dbReference type="Pfam" id="PF18202">
    <property type="entry name" value="TQ"/>
    <property type="match status" value="1"/>
</dbReference>
<keyword evidence="2" id="KW-0472">Membrane</keyword>
<feature type="compositionally biased region" description="Low complexity" evidence="1">
    <location>
        <begin position="559"/>
        <end position="593"/>
    </location>
</feature>
<organism evidence="5 6">
    <name type="scientific">Propioniferax innocua</name>
    <dbReference type="NCBI Taxonomy" id="1753"/>
    <lineage>
        <taxon>Bacteria</taxon>
        <taxon>Bacillati</taxon>
        <taxon>Actinomycetota</taxon>
        <taxon>Actinomycetes</taxon>
        <taxon>Propionibacteriales</taxon>
        <taxon>Propionibacteriaceae</taxon>
        <taxon>Propioniferax</taxon>
    </lineage>
</organism>
<evidence type="ECO:0000313" key="5">
    <source>
        <dbReference type="EMBL" id="TQL63292.1"/>
    </source>
</evidence>
<dbReference type="NCBIfam" id="TIGR03934">
    <property type="entry name" value="TQXA_dom"/>
    <property type="match status" value="1"/>
</dbReference>
<dbReference type="AlphaFoldDB" id="A0A542ZSG6"/>
<dbReference type="Gene3D" id="1.10.150.480">
    <property type="match status" value="1"/>
</dbReference>
<dbReference type="EMBL" id="VFOR01000001">
    <property type="protein sequence ID" value="TQL63292.1"/>
    <property type="molecule type" value="Genomic_DNA"/>
</dbReference>
<feature type="transmembrane region" description="Helical" evidence="2">
    <location>
        <begin position="612"/>
        <end position="632"/>
    </location>
</feature>
<sequence length="637" mass="66665">MSITKHNEEPVTASGPWSVSKRILALVVGMIVAFGLTLPTAQAVETGNVFKGYIDEAVNEQPPYSQMTENRVNPLVIEPVEGGGTEVVYCFNQTLYQPTLRDSLPYDPNDPLSGRELEFDEHYGESMLGYAKEPRAGADAGVLAVIKNGYTGGADDDAAGIQGKFGLNDNEFRFATQLAIWYWTDSYDAETYDVYLGDISDVAARERIMQAYTALTGQDPTTELVPVDPASATLNIYDPRDRDGTASDIQNLVGVKFVDPNTGEEPTPTPTPEPTPTPTPEPTPTPTPEPTPTPTPEPTPTPTPEPTPTPTPEPTPTPTPEPTPTPTPEPTPTPTPEPTPTPTPEPTPTPTPEPTPTPTPEPTPTPTPEPTPTPTPEPTPTPTPEPTPTPTPEPTPTPTPEPTPTPTPEPTPTPTPEPTPTPTPEPTPTPTPEPTPRPEPSIGTTAVDKADGDKVLAAEGGVIVDTVAYEGLTPGLEYTLTGELMDKATGEGTGITGEVTFTPEAVNGEVDVEFTVPTGFAGKELVVFEYLTLDGDKVAEHTDINDVNQTVAIEDVDGPAPSDSPAPTDEPTDTPARSDAPTSGAPTSDAPAPTDAPAPAKPGNGGTLPNTGAPAVGLALLVSLLSGAGWMVTRRKA</sequence>
<dbReference type="Gene3D" id="2.60.40.3930">
    <property type="match status" value="1"/>
</dbReference>
<evidence type="ECO:0000259" key="4">
    <source>
        <dbReference type="Pfam" id="PF18202"/>
    </source>
</evidence>
<protein>
    <submittedName>
        <fullName evidence="5">TQXA domain-containing protein</fullName>
    </submittedName>
</protein>
<dbReference type="InterPro" id="IPR023849">
    <property type="entry name" value="TQXA_dom"/>
</dbReference>
<keyword evidence="6" id="KW-1185">Reference proteome</keyword>
<feature type="domain" description="T-Q ester bond containing" evidence="4">
    <location>
        <begin position="440"/>
        <end position="552"/>
    </location>
</feature>
<keyword evidence="2" id="KW-1133">Transmembrane helix</keyword>